<name>A0A430S1Z1_THESC</name>
<dbReference type="Proteomes" id="UP000287306">
    <property type="component" value="Unassembled WGS sequence"/>
</dbReference>
<dbReference type="InterPro" id="IPR011604">
    <property type="entry name" value="PDDEXK-like_dom_sf"/>
</dbReference>
<feature type="domain" description="PD-(D/E)XK endonuclease-like" evidence="1">
    <location>
        <begin position="125"/>
        <end position="202"/>
    </location>
</feature>
<dbReference type="Pfam" id="PF12705">
    <property type="entry name" value="PDDEXK_1"/>
    <property type="match status" value="1"/>
</dbReference>
<accession>A0A430S1Z1</accession>
<proteinExistence type="predicted"/>
<evidence type="ECO:0000259" key="1">
    <source>
        <dbReference type="Pfam" id="PF12705"/>
    </source>
</evidence>
<comment type="caution">
    <text evidence="2">The sequence shown here is derived from an EMBL/GenBank/DDBJ whole genome shotgun (WGS) entry which is preliminary data.</text>
</comment>
<dbReference type="Gene3D" id="3.90.320.10">
    <property type="match status" value="1"/>
</dbReference>
<sequence>MAYQDWLFKDHSSGWRIRYRRDGRGYEASQDGQGWLPVPSVTQITGLLNKNLHEWAVRQVVEYLKGELVPGLVLTPEEVERILNGASQAHRMASQAAASRGTTLHAWAEAYLKGHNPPWPEEEPLRSMALGLAEWWEGNGGNRLLSEEVVFHPGHLYAGRVDLVAFLGGRLVVLDLKTSTRAYPEHLLQVGAYALALREEGLPVDGGLVLALREGLNVAEVPLDEAAEAFLGLRRAFDFLQGLKAIP</sequence>
<evidence type="ECO:0000313" key="2">
    <source>
        <dbReference type="EMBL" id="RTH27531.1"/>
    </source>
</evidence>
<dbReference type="RefSeq" id="WP_126201429.1">
    <property type="nucleotide sequence ID" value="NZ_PELY01000071.1"/>
</dbReference>
<dbReference type="AlphaFoldDB" id="A0A430S1Z1"/>
<gene>
    <name evidence="2" type="ORF">CSW38_03195</name>
</gene>
<dbReference type="InterPro" id="IPR038726">
    <property type="entry name" value="PDDEXK_AddAB-type"/>
</dbReference>
<dbReference type="EMBL" id="PELY01000071">
    <property type="protein sequence ID" value="RTH27531.1"/>
    <property type="molecule type" value="Genomic_DNA"/>
</dbReference>
<reference evidence="2 3" key="1">
    <citation type="journal article" date="2019" name="Extremophiles">
        <title>Biogeography of thermophiles and predominance of Thermus scotoductus in domestic water heaters.</title>
        <authorList>
            <person name="Wilpiszeski R.L."/>
            <person name="Zhang Z."/>
            <person name="House C.H."/>
        </authorList>
    </citation>
    <scope>NUCLEOTIDE SEQUENCE [LARGE SCALE GENOMIC DNA]</scope>
    <source>
        <strain evidence="2 3">25_S25</strain>
    </source>
</reference>
<evidence type="ECO:0000313" key="3">
    <source>
        <dbReference type="Proteomes" id="UP000287306"/>
    </source>
</evidence>
<protein>
    <recommendedName>
        <fullName evidence="1">PD-(D/E)XK endonuclease-like domain-containing protein</fullName>
    </recommendedName>
</protein>
<organism evidence="2 3">
    <name type="scientific">Thermus scotoductus</name>
    <dbReference type="NCBI Taxonomy" id="37636"/>
    <lineage>
        <taxon>Bacteria</taxon>
        <taxon>Thermotogati</taxon>
        <taxon>Deinococcota</taxon>
        <taxon>Deinococci</taxon>
        <taxon>Thermales</taxon>
        <taxon>Thermaceae</taxon>
        <taxon>Thermus</taxon>
    </lineage>
</organism>